<dbReference type="OrthoDB" id="10011262at2759"/>
<feature type="transmembrane region" description="Helical" evidence="5">
    <location>
        <begin position="116"/>
        <end position="140"/>
    </location>
</feature>
<reference evidence="7" key="1">
    <citation type="submission" date="2018-11" db="EMBL/GenBank/DDBJ databases">
        <authorList>
            <consortium name="Pathogen Informatics"/>
        </authorList>
    </citation>
    <scope>NUCLEOTIDE SEQUENCE</scope>
</reference>
<dbReference type="EMBL" id="CAAALY010008784">
    <property type="protein sequence ID" value="VEL10360.1"/>
    <property type="molecule type" value="Genomic_DNA"/>
</dbReference>
<gene>
    <name evidence="7" type="ORF">PXEA_LOCUS3800</name>
</gene>
<feature type="transmembrane region" description="Helical" evidence="5">
    <location>
        <begin position="198"/>
        <end position="216"/>
    </location>
</feature>
<dbReference type="PANTHER" id="PTHR46641:SF2">
    <property type="entry name" value="FMRFAMIDE RECEPTOR"/>
    <property type="match status" value="1"/>
</dbReference>
<dbReference type="Gene3D" id="1.20.1070.10">
    <property type="entry name" value="Rhodopsin 7-helix transmembrane proteins"/>
    <property type="match status" value="1"/>
</dbReference>
<dbReference type="GO" id="GO:0016020">
    <property type="term" value="C:membrane"/>
    <property type="evidence" value="ECO:0007669"/>
    <property type="project" value="UniProtKB-SubCell"/>
</dbReference>
<name>A0A3S5A948_9PLAT</name>
<dbReference type="PRINTS" id="PR00237">
    <property type="entry name" value="GPCRRHODOPSN"/>
</dbReference>
<evidence type="ECO:0000313" key="8">
    <source>
        <dbReference type="Proteomes" id="UP000784294"/>
    </source>
</evidence>
<feature type="transmembrane region" description="Helical" evidence="5">
    <location>
        <begin position="450"/>
        <end position="472"/>
    </location>
</feature>
<keyword evidence="4 5" id="KW-0472">Membrane</keyword>
<dbReference type="Pfam" id="PF00001">
    <property type="entry name" value="7tm_1"/>
    <property type="match status" value="1"/>
</dbReference>
<evidence type="ECO:0000256" key="5">
    <source>
        <dbReference type="SAM" id="Phobius"/>
    </source>
</evidence>
<feature type="transmembrane region" description="Helical" evidence="5">
    <location>
        <begin position="393"/>
        <end position="417"/>
    </location>
</feature>
<comment type="caution">
    <text evidence="7">The sequence shown here is derived from an EMBL/GenBank/DDBJ whole genome shotgun (WGS) entry which is preliminary data.</text>
</comment>
<dbReference type="GO" id="GO:0004930">
    <property type="term" value="F:G protein-coupled receptor activity"/>
    <property type="evidence" value="ECO:0007669"/>
    <property type="project" value="InterPro"/>
</dbReference>
<feature type="transmembrane region" description="Helical" evidence="5">
    <location>
        <begin position="76"/>
        <end position="96"/>
    </location>
</feature>
<feature type="domain" description="G-protein coupled receptors family 1 profile" evidence="6">
    <location>
        <begin position="96"/>
        <end position="457"/>
    </location>
</feature>
<organism evidence="7 8">
    <name type="scientific">Protopolystoma xenopodis</name>
    <dbReference type="NCBI Taxonomy" id="117903"/>
    <lineage>
        <taxon>Eukaryota</taxon>
        <taxon>Metazoa</taxon>
        <taxon>Spiralia</taxon>
        <taxon>Lophotrochozoa</taxon>
        <taxon>Platyhelminthes</taxon>
        <taxon>Monogenea</taxon>
        <taxon>Polyopisthocotylea</taxon>
        <taxon>Polystomatidea</taxon>
        <taxon>Polystomatidae</taxon>
        <taxon>Protopolystoma</taxon>
    </lineage>
</organism>
<evidence type="ECO:0000256" key="2">
    <source>
        <dbReference type="ARBA" id="ARBA00022692"/>
    </source>
</evidence>
<evidence type="ECO:0000256" key="4">
    <source>
        <dbReference type="ARBA" id="ARBA00023136"/>
    </source>
</evidence>
<evidence type="ECO:0000256" key="3">
    <source>
        <dbReference type="ARBA" id="ARBA00022989"/>
    </source>
</evidence>
<dbReference type="PANTHER" id="PTHR46641">
    <property type="entry name" value="FMRFAMIDE RECEPTOR-RELATED"/>
    <property type="match status" value="1"/>
</dbReference>
<feature type="transmembrane region" description="Helical" evidence="5">
    <location>
        <begin position="265"/>
        <end position="287"/>
    </location>
</feature>
<dbReference type="InterPro" id="IPR017452">
    <property type="entry name" value="GPCR_Rhodpsn_7TM"/>
</dbReference>
<dbReference type="PROSITE" id="PS50262">
    <property type="entry name" value="G_PROTEIN_RECEP_F1_2"/>
    <property type="match status" value="1"/>
</dbReference>
<proteinExistence type="predicted"/>
<keyword evidence="8" id="KW-1185">Reference proteome</keyword>
<keyword evidence="3 5" id="KW-1133">Transmembrane helix</keyword>
<dbReference type="SUPFAM" id="SSF81321">
    <property type="entry name" value="Family A G protein-coupled receptor-like"/>
    <property type="match status" value="1"/>
</dbReference>
<dbReference type="Proteomes" id="UP000784294">
    <property type="component" value="Unassembled WGS sequence"/>
</dbReference>
<sequence>MVLICLSEQTYSIAMEKFTKKLCGFIILRLRICIRYDLIFSVSSAISSGDSTDQVAEQPAPNHTTLKAQREQQIELFALIFAKIITGVLCTAGILANLINVTVLTRSWMVYSTNVYLTAVAVCDLAYLVFSALFSLQLYARMRTSWLYMNALPFIYGSANSFSNTTTWLTVGFTVERYIAISSPIWGHRMCTRRRARTVVYVTVTICLLLTLPDYFSARIDAPVSETELVSQTDSNDSKQHRRGEYRVTQNTTVSNFVESFGYTYINQACFLIVPLILLLVFNLLLIRSVYQASRERKNLTRADTCKAYSLTSGGAILSSSTVPRYNLSTMHRPGIKASLDADTSTQLEAAKPVKFDRARCNQVGSGTFLTGGNPETNTGGLRRPILGEQHRITIMLIAIVMAFIVLQLPSIFPIIINAVVKIEVNVNSELLHFRSLYVRVSNTLLLVNAAMNFSSLGKLVACFLVVCAALLRKKPF</sequence>
<dbReference type="InterPro" id="IPR000276">
    <property type="entry name" value="GPCR_Rhodpsn"/>
</dbReference>
<comment type="subcellular location">
    <subcellularLocation>
        <location evidence="1">Membrane</location>
    </subcellularLocation>
</comment>
<evidence type="ECO:0000313" key="7">
    <source>
        <dbReference type="EMBL" id="VEL10360.1"/>
    </source>
</evidence>
<protein>
    <recommendedName>
        <fullName evidence="6">G-protein coupled receptors family 1 profile domain-containing protein</fullName>
    </recommendedName>
</protein>
<keyword evidence="2 5" id="KW-0812">Transmembrane</keyword>
<dbReference type="CDD" id="cd14978">
    <property type="entry name" value="7tmA_FMRFamide_R-like"/>
    <property type="match status" value="1"/>
</dbReference>
<evidence type="ECO:0000259" key="6">
    <source>
        <dbReference type="PROSITE" id="PS50262"/>
    </source>
</evidence>
<dbReference type="InterPro" id="IPR052954">
    <property type="entry name" value="GPCR-Ligand_Int"/>
</dbReference>
<dbReference type="AlphaFoldDB" id="A0A3S5A948"/>
<accession>A0A3S5A948</accession>
<evidence type="ECO:0000256" key="1">
    <source>
        <dbReference type="ARBA" id="ARBA00004370"/>
    </source>
</evidence>